<evidence type="ECO:0000256" key="6">
    <source>
        <dbReference type="ARBA" id="ARBA00022777"/>
    </source>
</evidence>
<organism evidence="12">
    <name type="scientific">Chaetoceros debilis</name>
    <dbReference type="NCBI Taxonomy" id="122233"/>
    <lineage>
        <taxon>Eukaryota</taxon>
        <taxon>Sar</taxon>
        <taxon>Stramenopiles</taxon>
        <taxon>Ochrophyta</taxon>
        <taxon>Bacillariophyta</taxon>
        <taxon>Coscinodiscophyceae</taxon>
        <taxon>Chaetocerotophycidae</taxon>
        <taxon>Chaetocerotales</taxon>
        <taxon>Chaetocerotaceae</taxon>
        <taxon>Chaetoceros</taxon>
    </lineage>
</organism>
<proteinExistence type="inferred from homology"/>
<dbReference type="InterPro" id="IPR002048">
    <property type="entry name" value="EF_hand_dom"/>
</dbReference>
<accession>A0A6S8UYP2</accession>
<comment type="similarity">
    <text evidence="8">Belongs to the protein kinase superfamily. Ser/Thr protein kinase family. CDPK subfamily.</text>
</comment>
<comment type="cofactor">
    <cofactor evidence="1">
        <name>Mg(2+)</name>
        <dbReference type="ChEBI" id="CHEBI:18420"/>
    </cofactor>
</comment>
<evidence type="ECO:0000256" key="2">
    <source>
        <dbReference type="ARBA" id="ARBA00022527"/>
    </source>
</evidence>
<dbReference type="EMBL" id="HBIO01013890">
    <property type="protein sequence ID" value="CAE0465896.1"/>
    <property type="molecule type" value="Transcribed_RNA"/>
</dbReference>
<dbReference type="GO" id="GO:0004674">
    <property type="term" value="F:protein serine/threonine kinase activity"/>
    <property type="evidence" value="ECO:0007669"/>
    <property type="project" value="UniProtKB-KW"/>
</dbReference>
<dbReference type="InterPro" id="IPR011992">
    <property type="entry name" value="EF-hand-dom_pair"/>
</dbReference>
<keyword evidence="3" id="KW-0808">Transferase</keyword>
<evidence type="ECO:0000259" key="10">
    <source>
        <dbReference type="PROSITE" id="PS50011"/>
    </source>
</evidence>
<dbReference type="SMART" id="SM00220">
    <property type="entry name" value="S_TKc"/>
    <property type="match status" value="1"/>
</dbReference>
<evidence type="ECO:0008006" key="14">
    <source>
        <dbReference type="Google" id="ProtNLM"/>
    </source>
</evidence>
<dbReference type="EMBL" id="HBIO01013891">
    <property type="protein sequence ID" value="CAE0465897.1"/>
    <property type="molecule type" value="Transcribed_RNA"/>
</dbReference>
<evidence type="ECO:0000259" key="11">
    <source>
        <dbReference type="PROSITE" id="PS50222"/>
    </source>
</evidence>
<dbReference type="AlphaFoldDB" id="A0A6S8UYP2"/>
<feature type="domain" description="EF-hand" evidence="11">
    <location>
        <begin position="487"/>
        <end position="519"/>
    </location>
</feature>
<dbReference type="Gene3D" id="1.10.238.10">
    <property type="entry name" value="EF-hand"/>
    <property type="match status" value="1"/>
</dbReference>
<reference evidence="12" key="1">
    <citation type="submission" date="2021-01" db="EMBL/GenBank/DDBJ databases">
        <authorList>
            <person name="Corre E."/>
            <person name="Pelletier E."/>
            <person name="Niang G."/>
            <person name="Scheremetjew M."/>
            <person name="Finn R."/>
            <person name="Kale V."/>
            <person name="Holt S."/>
            <person name="Cochrane G."/>
            <person name="Meng A."/>
            <person name="Brown T."/>
            <person name="Cohen L."/>
        </authorList>
    </citation>
    <scope>NUCLEOTIDE SEQUENCE</scope>
    <source>
        <strain evidence="12">MM31A-1</strain>
    </source>
</reference>
<feature type="domain" description="EF-hand" evidence="11">
    <location>
        <begin position="379"/>
        <end position="414"/>
    </location>
</feature>
<protein>
    <recommendedName>
        <fullName evidence="14">Calmodulin</fullName>
    </recommendedName>
</protein>
<dbReference type="SMART" id="SM00054">
    <property type="entry name" value="EFh"/>
    <property type="match status" value="4"/>
</dbReference>
<keyword evidence="4" id="KW-0677">Repeat</keyword>
<dbReference type="Pfam" id="PF13499">
    <property type="entry name" value="EF-hand_7"/>
    <property type="match status" value="2"/>
</dbReference>
<gene>
    <name evidence="12" type="ORF">CDEB00056_LOCUS10748</name>
    <name evidence="13" type="ORF">CDEB00056_LOCUS10749</name>
</gene>
<dbReference type="PROSITE" id="PS50011">
    <property type="entry name" value="PROTEIN_KINASE_DOM"/>
    <property type="match status" value="1"/>
</dbReference>
<feature type="domain" description="Protein kinase" evidence="10">
    <location>
        <begin position="44"/>
        <end position="332"/>
    </location>
</feature>
<dbReference type="InterPro" id="IPR000719">
    <property type="entry name" value="Prot_kinase_dom"/>
</dbReference>
<dbReference type="SUPFAM" id="SSF56112">
    <property type="entry name" value="Protein kinase-like (PK-like)"/>
    <property type="match status" value="1"/>
</dbReference>
<keyword evidence="2" id="KW-0723">Serine/threonine-protein kinase</keyword>
<keyword evidence="5" id="KW-0547">Nucleotide-binding</keyword>
<evidence type="ECO:0000256" key="1">
    <source>
        <dbReference type="ARBA" id="ARBA00001946"/>
    </source>
</evidence>
<evidence type="ECO:0000256" key="9">
    <source>
        <dbReference type="SAM" id="MobiDB-lite"/>
    </source>
</evidence>
<dbReference type="SUPFAM" id="SSF47473">
    <property type="entry name" value="EF-hand"/>
    <property type="match status" value="1"/>
</dbReference>
<dbReference type="Gene3D" id="3.30.200.20">
    <property type="entry name" value="Phosphorylase Kinase, domain 1"/>
    <property type="match status" value="1"/>
</dbReference>
<dbReference type="InterPro" id="IPR008271">
    <property type="entry name" value="Ser/Thr_kinase_AS"/>
</dbReference>
<feature type="domain" description="EF-hand" evidence="11">
    <location>
        <begin position="451"/>
        <end position="486"/>
    </location>
</feature>
<evidence type="ECO:0000256" key="8">
    <source>
        <dbReference type="ARBA" id="ARBA00024334"/>
    </source>
</evidence>
<keyword evidence="7" id="KW-0067">ATP-binding</keyword>
<evidence type="ECO:0000256" key="7">
    <source>
        <dbReference type="ARBA" id="ARBA00022840"/>
    </source>
</evidence>
<dbReference type="PANTHER" id="PTHR24349">
    <property type="entry name" value="SERINE/THREONINE-PROTEIN KINASE"/>
    <property type="match status" value="1"/>
</dbReference>
<dbReference type="FunFam" id="1.10.510.10:FF:000571">
    <property type="entry name" value="Maternal embryonic leucine zipper kinase"/>
    <property type="match status" value="1"/>
</dbReference>
<evidence type="ECO:0000313" key="13">
    <source>
        <dbReference type="EMBL" id="CAE0465897.1"/>
    </source>
</evidence>
<dbReference type="GO" id="GO:0005524">
    <property type="term" value="F:ATP binding"/>
    <property type="evidence" value="ECO:0007669"/>
    <property type="project" value="UniProtKB-KW"/>
</dbReference>
<sequence>MGNCIERPDVVIDLPVNGISTDISTTTRSNLVFNTTNRDVSDYYEVIKILGEGSMGSVSCVRKKENAVGGSAYRESRRGFFGLYRFSHQRKAPESVIKSANSKLYALKSIILSRVSDDFIEELRNEISILASLDHPNIVKAYEVYETNVNIYLLLQNCSGGDLYSRIPYSEKACAKIASKLMSALSHMHKHNVTHRDIKFENIMFESKDPDAEIKLIDFGLSRRYSPENKYMNDGVGTIYTMAPQVLQGEYTSQADLWSIGVVTYMLLSNTKPFYGKKRRHVVAKILQGNFSFYSKMWRSLSDESKKFVRALLCVDPSRRLTADQALEHRWLDSQFPLSDRVPKESMLGSIHDSIIAYSDMSEFKKMALMVIAHQSSTSEIMELRKAFDAYDVANQGTITFDEFKSAMKKANTQHTDDEIEKLFKSVDIGHDNEIYYLEFLAATLSAHGRINEERLAEAFDRIDSDDKGFISRENLKEILGTDYSKEKVDQYMQEADFLGDNKISFEEFVKFFQADQMQQVRAFRLDESNSASSNSLSVEPENDSSASVPVPEHLLHE</sequence>
<feature type="region of interest" description="Disordered" evidence="9">
    <location>
        <begin position="532"/>
        <end position="558"/>
    </location>
</feature>
<dbReference type="PROSITE" id="PS00108">
    <property type="entry name" value="PROTEIN_KINASE_ST"/>
    <property type="match status" value="1"/>
</dbReference>
<dbReference type="GO" id="GO:0005509">
    <property type="term" value="F:calcium ion binding"/>
    <property type="evidence" value="ECO:0007669"/>
    <property type="project" value="InterPro"/>
</dbReference>
<name>A0A6S8UYP2_9STRA</name>
<dbReference type="PROSITE" id="PS50222">
    <property type="entry name" value="EF_HAND_2"/>
    <property type="match status" value="3"/>
</dbReference>
<dbReference type="FunFam" id="1.10.238.10:FF:000003">
    <property type="entry name" value="Calmodulin A"/>
    <property type="match status" value="1"/>
</dbReference>
<dbReference type="InterPro" id="IPR011009">
    <property type="entry name" value="Kinase-like_dom_sf"/>
</dbReference>
<evidence type="ECO:0000256" key="3">
    <source>
        <dbReference type="ARBA" id="ARBA00022679"/>
    </source>
</evidence>
<dbReference type="InterPro" id="IPR050205">
    <property type="entry name" value="CDPK_Ser/Thr_kinases"/>
</dbReference>
<dbReference type="Gene3D" id="1.10.510.10">
    <property type="entry name" value="Transferase(Phosphotransferase) domain 1"/>
    <property type="match status" value="1"/>
</dbReference>
<keyword evidence="6" id="KW-0418">Kinase</keyword>
<evidence type="ECO:0000313" key="12">
    <source>
        <dbReference type="EMBL" id="CAE0465896.1"/>
    </source>
</evidence>
<dbReference type="CDD" id="cd05117">
    <property type="entry name" value="STKc_CAMK"/>
    <property type="match status" value="1"/>
</dbReference>
<dbReference type="Pfam" id="PF00069">
    <property type="entry name" value="Pkinase"/>
    <property type="match status" value="1"/>
</dbReference>
<evidence type="ECO:0000256" key="5">
    <source>
        <dbReference type="ARBA" id="ARBA00022741"/>
    </source>
</evidence>
<evidence type="ECO:0000256" key="4">
    <source>
        <dbReference type="ARBA" id="ARBA00022737"/>
    </source>
</evidence>